<dbReference type="Proteomes" id="UP000194127">
    <property type="component" value="Unassembled WGS sequence"/>
</dbReference>
<accession>A0A1X6MZZ5</accession>
<sequence>IKTRNIQTLNLARNCGSFMQKLDDHQRFTMALARKDVPRLRQLIRQAIKHKTSIRKIVNKIEDCFDGVYKAKGFDTNDLDLALLAYRLGGQGLIYAFSQEIGIPSIRTLRCKKHFKRIMPSLGIPTKEDAIFNMRELFGPKVADPAAPKPFRSGMSVLWDEVSQEEVACYFPHADAVGGFCREHSHLVNTRLTTFENAVSLAEGLDSGVMHYGKEASVIAMASFDTDHRGAYPVLISPTCKSESPKDSGILIQNILDAWQETYANDLGPIWSFATDGDASRRVMAYQKFMRHTIKPSHKLFKYLGHLPGLNLCVGDTDITVDFDWKHIIKRFGRLLRTQEGMIVNDTVINPESLFRHLRRSPDLSDLDIEHMLNPADAQDVPKALKFIQAITAIRTYPTDKCTPADHQDIRILGAVGEMLSAFMDAFIHPDWSLTQQLTSLSKYVHIVFVLFCDGRGSFMPHQLYSDSQASVKTQYFNTAKQQLLN</sequence>
<evidence type="ECO:0000313" key="1">
    <source>
        <dbReference type="EMBL" id="OSX61949.1"/>
    </source>
</evidence>
<dbReference type="RefSeq" id="XP_024338743.1">
    <property type="nucleotide sequence ID" value="XM_024483003.1"/>
</dbReference>
<proteinExistence type="predicted"/>
<dbReference type="AlphaFoldDB" id="A0A1X6MZZ5"/>
<feature type="non-terminal residue" evidence="1">
    <location>
        <position position="1"/>
    </location>
</feature>
<dbReference type="OrthoDB" id="2691851at2759"/>
<reference evidence="1 2" key="1">
    <citation type="submission" date="2017-04" db="EMBL/GenBank/DDBJ databases">
        <title>Genome Sequence of the Model Brown-Rot Fungus Postia placenta SB12.</title>
        <authorList>
            <consortium name="DOE Joint Genome Institute"/>
            <person name="Gaskell J."/>
            <person name="Kersten P."/>
            <person name="Larrondo L.F."/>
            <person name="Canessa P."/>
            <person name="Martinez D."/>
            <person name="Hibbett D."/>
            <person name="Schmoll M."/>
            <person name="Kubicek C.P."/>
            <person name="Martinez A.T."/>
            <person name="Yadav J."/>
            <person name="Master E."/>
            <person name="Magnuson J.K."/>
            <person name="James T."/>
            <person name="Yaver D."/>
            <person name="Berka R."/>
            <person name="Labutti K."/>
            <person name="Lipzen A."/>
            <person name="Aerts A."/>
            <person name="Barry K."/>
            <person name="Henrissat B."/>
            <person name="Blanchette R."/>
            <person name="Grigoriev I."/>
            <person name="Cullen D."/>
        </authorList>
    </citation>
    <scope>NUCLEOTIDE SEQUENCE [LARGE SCALE GENOMIC DNA]</scope>
    <source>
        <strain evidence="1 2">MAD-698-R-SB12</strain>
    </source>
</reference>
<gene>
    <name evidence="1" type="ORF">POSPLADRAFT_1081675</name>
</gene>
<dbReference type="GeneID" id="36327952"/>
<keyword evidence="2" id="KW-1185">Reference proteome</keyword>
<protein>
    <submittedName>
        <fullName evidence="1">Uncharacterized protein</fullName>
    </submittedName>
</protein>
<evidence type="ECO:0000313" key="2">
    <source>
        <dbReference type="Proteomes" id="UP000194127"/>
    </source>
</evidence>
<feature type="non-terminal residue" evidence="1">
    <location>
        <position position="486"/>
    </location>
</feature>
<name>A0A1X6MZZ5_9APHY</name>
<organism evidence="1 2">
    <name type="scientific">Postia placenta MAD-698-R-SB12</name>
    <dbReference type="NCBI Taxonomy" id="670580"/>
    <lineage>
        <taxon>Eukaryota</taxon>
        <taxon>Fungi</taxon>
        <taxon>Dikarya</taxon>
        <taxon>Basidiomycota</taxon>
        <taxon>Agaricomycotina</taxon>
        <taxon>Agaricomycetes</taxon>
        <taxon>Polyporales</taxon>
        <taxon>Adustoporiaceae</taxon>
        <taxon>Rhodonia</taxon>
    </lineage>
</organism>
<dbReference type="EMBL" id="KZ110597">
    <property type="protein sequence ID" value="OSX61949.1"/>
    <property type="molecule type" value="Genomic_DNA"/>
</dbReference>